<name>A0A9E8LZE3_9BACI</name>
<accession>A0A9E8LZE3</accession>
<dbReference type="EMBL" id="CP106877">
    <property type="protein sequence ID" value="WAA11514.1"/>
    <property type="molecule type" value="Genomic_DNA"/>
</dbReference>
<evidence type="ECO:0000313" key="2">
    <source>
        <dbReference type="Proteomes" id="UP001164726"/>
    </source>
</evidence>
<sequence length="104" mass="11962">MIRFFLKVLFGIGLLFFGVLIGIQEANNGLLKMKGYEDPNFKDAFTIQYDEEKGYKATIFGESVAKKDLEEKREQLEDIATFNFFTEMAKKIGHFIMGIFNKSS</sequence>
<dbReference type="InterPro" id="IPR020534">
    <property type="entry name" value="Uncharacterised_YqxA"/>
</dbReference>
<dbReference type="Proteomes" id="UP001164726">
    <property type="component" value="Chromosome"/>
</dbReference>
<dbReference type="KEGG" id="fhl:OE105_07690"/>
<organism evidence="1 2">
    <name type="scientific">Fervidibacillus halotolerans</name>
    <dbReference type="NCBI Taxonomy" id="2980027"/>
    <lineage>
        <taxon>Bacteria</taxon>
        <taxon>Bacillati</taxon>
        <taxon>Bacillota</taxon>
        <taxon>Bacilli</taxon>
        <taxon>Bacillales</taxon>
        <taxon>Bacillaceae</taxon>
        <taxon>Fervidibacillus</taxon>
    </lineage>
</organism>
<dbReference type="Pfam" id="PF12438">
    <property type="entry name" value="DUF3679"/>
    <property type="match status" value="1"/>
</dbReference>
<reference evidence="1" key="1">
    <citation type="submission" date="2022-09" db="EMBL/GenBank/DDBJ databases">
        <title>Complete Genomes of Fervidibacillus albus and Fervidibacillus halotolerans isolated from tidal flat sediments.</title>
        <authorList>
            <person name="Kwon K.K."/>
            <person name="Yang S.-H."/>
            <person name="Park M.J."/>
            <person name="Oh H.-M."/>
        </authorList>
    </citation>
    <scope>NUCLEOTIDE SEQUENCE</scope>
    <source>
        <strain evidence="1">MEBiC13594</strain>
    </source>
</reference>
<dbReference type="AlphaFoldDB" id="A0A9E8LZE3"/>
<dbReference type="RefSeq" id="WP_275419625.1">
    <property type="nucleotide sequence ID" value="NZ_CP106877.1"/>
</dbReference>
<gene>
    <name evidence="1" type="ORF">OE105_07690</name>
</gene>
<protein>
    <submittedName>
        <fullName evidence="1">YqxA family protein</fullName>
    </submittedName>
</protein>
<evidence type="ECO:0000313" key="1">
    <source>
        <dbReference type="EMBL" id="WAA11514.1"/>
    </source>
</evidence>
<proteinExistence type="predicted"/>
<keyword evidence="2" id="KW-1185">Reference proteome</keyword>